<evidence type="ECO:0000256" key="7">
    <source>
        <dbReference type="ARBA" id="ARBA00022741"/>
    </source>
</evidence>
<dbReference type="PROSITE" id="PS50109">
    <property type="entry name" value="HIS_KIN"/>
    <property type="match status" value="1"/>
</dbReference>
<dbReference type="InterPro" id="IPR036890">
    <property type="entry name" value="HATPase_C_sf"/>
</dbReference>
<keyword evidence="4" id="KW-0597">Phosphoprotein</keyword>
<keyword evidence="12 13" id="KW-0472">Membrane</keyword>
<dbReference type="SUPFAM" id="SSF47384">
    <property type="entry name" value="Homodimeric domain of signal transducing histidine kinase"/>
    <property type="match status" value="1"/>
</dbReference>
<dbReference type="InterPro" id="IPR036097">
    <property type="entry name" value="HisK_dim/P_sf"/>
</dbReference>
<evidence type="ECO:0000256" key="1">
    <source>
        <dbReference type="ARBA" id="ARBA00000085"/>
    </source>
</evidence>
<evidence type="ECO:0000256" key="9">
    <source>
        <dbReference type="ARBA" id="ARBA00022840"/>
    </source>
</evidence>
<evidence type="ECO:0000256" key="4">
    <source>
        <dbReference type="ARBA" id="ARBA00022553"/>
    </source>
</evidence>
<dbReference type="CDD" id="cd00082">
    <property type="entry name" value="HisKA"/>
    <property type="match status" value="1"/>
</dbReference>
<evidence type="ECO:0000256" key="12">
    <source>
        <dbReference type="ARBA" id="ARBA00023136"/>
    </source>
</evidence>
<comment type="subcellular location">
    <subcellularLocation>
        <location evidence="2">Membrane</location>
        <topology evidence="2">Multi-pass membrane protein</topology>
    </subcellularLocation>
</comment>
<evidence type="ECO:0000313" key="15">
    <source>
        <dbReference type="EMBL" id="RUO44663.1"/>
    </source>
</evidence>
<protein>
    <recommendedName>
        <fullName evidence="3">histidine kinase</fullName>
        <ecNumber evidence="3">2.7.13.3</ecNumber>
    </recommendedName>
</protein>
<keyword evidence="11" id="KW-0902">Two-component regulatory system</keyword>
<keyword evidence="8 15" id="KW-0418">Kinase</keyword>
<dbReference type="InterPro" id="IPR003594">
    <property type="entry name" value="HATPase_dom"/>
</dbReference>
<dbReference type="EC" id="2.7.13.3" evidence="3"/>
<dbReference type="InterPro" id="IPR025201">
    <property type="entry name" value="KdpD_TM"/>
</dbReference>
<dbReference type="GO" id="GO:0005524">
    <property type="term" value="F:ATP binding"/>
    <property type="evidence" value="ECO:0007669"/>
    <property type="project" value="UniProtKB-KW"/>
</dbReference>
<dbReference type="InterPro" id="IPR038318">
    <property type="entry name" value="KdpD_sf"/>
</dbReference>
<comment type="caution">
    <text evidence="15">The sequence shown here is derived from an EMBL/GenBank/DDBJ whole genome shotgun (WGS) entry which is preliminary data.</text>
</comment>
<proteinExistence type="predicted"/>
<dbReference type="PANTHER" id="PTHR45569">
    <property type="entry name" value="SENSOR PROTEIN KDPD"/>
    <property type="match status" value="1"/>
</dbReference>
<dbReference type="Gene3D" id="1.10.287.130">
    <property type="match status" value="1"/>
</dbReference>
<feature type="transmembrane region" description="Helical" evidence="13">
    <location>
        <begin position="7"/>
        <end position="27"/>
    </location>
</feature>
<keyword evidence="5" id="KW-0808">Transferase</keyword>
<evidence type="ECO:0000256" key="6">
    <source>
        <dbReference type="ARBA" id="ARBA00022692"/>
    </source>
</evidence>
<dbReference type="Pfam" id="PF13493">
    <property type="entry name" value="DUF4118"/>
    <property type="match status" value="1"/>
</dbReference>
<dbReference type="GO" id="GO:0005886">
    <property type="term" value="C:plasma membrane"/>
    <property type="evidence" value="ECO:0007669"/>
    <property type="project" value="TreeGrafter"/>
</dbReference>
<name>A0AA94EF52_9GAMM</name>
<sequence length="342" mass="37772">MIKRAEWYRIVQAVAAVLLTVAVVYVLEQWLLPLAGVALLLLLAVVVVAFLTNFIGALIATIVSIVVFNFLFTEPRYSLHMTDADEIVTALVFLAVAVIISHLTTSFRAQRESLRQSQLRSNILLSVSHDLRTPLASIMGNLSTLQSYGGKLSADDRNELLQAALDESDRLHRYIENLLQATRIQYGAADMNFFDYDVRALLAKVVQRFAQQQRIRLTLSDEELMVAMQSSLLEQAFYNIIDNALKFSRPQGMVEISTAMVGDTVQIDVLDDGPGVSPAHRRQIFDVFYSSRQGDSGAGGTGLGLPVSKGIVELHGGSIRLLDTDSGCHIRVRLPLVEEVNN</sequence>
<evidence type="ECO:0000313" key="16">
    <source>
        <dbReference type="Proteomes" id="UP000286680"/>
    </source>
</evidence>
<accession>A0AA94EF52</accession>
<evidence type="ECO:0000256" key="10">
    <source>
        <dbReference type="ARBA" id="ARBA00022989"/>
    </source>
</evidence>
<dbReference type="GO" id="GO:0000155">
    <property type="term" value="F:phosphorelay sensor kinase activity"/>
    <property type="evidence" value="ECO:0007669"/>
    <property type="project" value="InterPro"/>
</dbReference>
<comment type="catalytic activity">
    <reaction evidence="1">
        <text>ATP + protein L-histidine = ADP + protein N-phospho-L-histidine.</text>
        <dbReference type="EC" id="2.7.13.3"/>
    </reaction>
</comment>
<evidence type="ECO:0000256" key="13">
    <source>
        <dbReference type="SAM" id="Phobius"/>
    </source>
</evidence>
<evidence type="ECO:0000256" key="3">
    <source>
        <dbReference type="ARBA" id="ARBA00012438"/>
    </source>
</evidence>
<dbReference type="Pfam" id="PF00512">
    <property type="entry name" value="HisKA"/>
    <property type="match status" value="1"/>
</dbReference>
<feature type="transmembrane region" description="Helical" evidence="13">
    <location>
        <begin position="84"/>
        <end position="103"/>
    </location>
</feature>
<dbReference type="Proteomes" id="UP000286680">
    <property type="component" value="Unassembled WGS sequence"/>
</dbReference>
<evidence type="ECO:0000259" key="14">
    <source>
        <dbReference type="PROSITE" id="PS50109"/>
    </source>
</evidence>
<evidence type="ECO:0000256" key="11">
    <source>
        <dbReference type="ARBA" id="ARBA00023012"/>
    </source>
</evidence>
<dbReference type="InterPro" id="IPR004358">
    <property type="entry name" value="Sig_transdc_His_kin-like_C"/>
</dbReference>
<dbReference type="SMART" id="SM00388">
    <property type="entry name" value="HisKA"/>
    <property type="match status" value="1"/>
</dbReference>
<dbReference type="CDD" id="cd00075">
    <property type="entry name" value="HATPase"/>
    <property type="match status" value="1"/>
</dbReference>
<dbReference type="RefSeq" id="WP_126819164.1">
    <property type="nucleotide sequence ID" value="NZ_PIPS01000001.1"/>
</dbReference>
<gene>
    <name evidence="15" type="ORF">CWE23_01095</name>
</gene>
<organism evidence="15 16">
    <name type="scientific">Idiomarina aquatica</name>
    <dbReference type="NCBI Taxonomy" id="1327752"/>
    <lineage>
        <taxon>Bacteria</taxon>
        <taxon>Pseudomonadati</taxon>
        <taxon>Pseudomonadota</taxon>
        <taxon>Gammaproteobacteria</taxon>
        <taxon>Alteromonadales</taxon>
        <taxon>Idiomarinaceae</taxon>
        <taxon>Idiomarina</taxon>
    </lineage>
</organism>
<dbReference type="Pfam" id="PF02518">
    <property type="entry name" value="HATPase_c"/>
    <property type="match status" value="1"/>
</dbReference>
<keyword evidence="6 13" id="KW-0812">Transmembrane</keyword>
<dbReference type="InterPro" id="IPR003661">
    <property type="entry name" value="HisK_dim/P_dom"/>
</dbReference>
<dbReference type="SUPFAM" id="SSF55874">
    <property type="entry name" value="ATPase domain of HSP90 chaperone/DNA topoisomerase II/histidine kinase"/>
    <property type="match status" value="1"/>
</dbReference>
<evidence type="ECO:0000256" key="5">
    <source>
        <dbReference type="ARBA" id="ARBA00022679"/>
    </source>
</evidence>
<keyword evidence="10 13" id="KW-1133">Transmembrane helix</keyword>
<dbReference type="PRINTS" id="PR00344">
    <property type="entry name" value="BCTRLSENSOR"/>
</dbReference>
<evidence type="ECO:0000256" key="8">
    <source>
        <dbReference type="ARBA" id="ARBA00022777"/>
    </source>
</evidence>
<dbReference type="EMBL" id="PIPS01000001">
    <property type="protein sequence ID" value="RUO44663.1"/>
    <property type="molecule type" value="Genomic_DNA"/>
</dbReference>
<dbReference type="SMART" id="SM00387">
    <property type="entry name" value="HATPase_c"/>
    <property type="match status" value="1"/>
</dbReference>
<dbReference type="Gene3D" id="3.30.565.10">
    <property type="entry name" value="Histidine kinase-like ATPase, C-terminal domain"/>
    <property type="match status" value="1"/>
</dbReference>
<feature type="domain" description="Histidine kinase" evidence="14">
    <location>
        <begin position="126"/>
        <end position="338"/>
    </location>
</feature>
<keyword evidence="9" id="KW-0067">ATP-binding</keyword>
<dbReference type="AlphaFoldDB" id="A0AA94EF52"/>
<dbReference type="PANTHER" id="PTHR45569:SF1">
    <property type="entry name" value="SENSOR PROTEIN KDPD"/>
    <property type="match status" value="1"/>
</dbReference>
<reference evidence="16" key="1">
    <citation type="journal article" date="2018" name="Front. Microbiol.">
        <title>Genome-Based Analysis Reveals the Taxonomy and Diversity of the Family Idiomarinaceae.</title>
        <authorList>
            <person name="Liu Y."/>
            <person name="Lai Q."/>
            <person name="Shao Z."/>
        </authorList>
    </citation>
    <scope>NUCLEOTIDE SEQUENCE [LARGE SCALE GENOMIC DNA]</scope>
    <source>
        <strain evidence="16">SN-14</strain>
    </source>
</reference>
<dbReference type="InterPro" id="IPR052023">
    <property type="entry name" value="Histidine_kinase_KdpD"/>
</dbReference>
<feature type="transmembrane region" description="Helical" evidence="13">
    <location>
        <begin position="39"/>
        <end position="72"/>
    </location>
</feature>
<dbReference type="InterPro" id="IPR005467">
    <property type="entry name" value="His_kinase_dom"/>
</dbReference>
<evidence type="ECO:0000256" key="2">
    <source>
        <dbReference type="ARBA" id="ARBA00004141"/>
    </source>
</evidence>
<keyword evidence="7" id="KW-0547">Nucleotide-binding</keyword>
<dbReference type="Gene3D" id="1.20.120.620">
    <property type="entry name" value="Backbone structure of the membrane domain of e. Coli histidine kinase receptor kdpd"/>
    <property type="match status" value="1"/>
</dbReference>
<keyword evidence="16" id="KW-1185">Reference proteome</keyword>